<evidence type="ECO:0000313" key="4">
    <source>
        <dbReference type="Proteomes" id="UP000001058"/>
    </source>
</evidence>
<dbReference type="KEGG" id="vcn:VOLCADRAFT_89964"/>
<proteinExistence type="predicted"/>
<organism evidence="4">
    <name type="scientific">Volvox carteri f. nagariensis</name>
    <dbReference type="NCBI Taxonomy" id="3068"/>
    <lineage>
        <taxon>Eukaryota</taxon>
        <taxon>Viridiplantae</taxon>
        <taxon>Chlorophyta</taxon>
        <taxon>core chlorophytes</taxon>
        <taxon>Chlorophyceae</taxon>
        <taxon>CS clade</taxon>
        <taxon>Chlamydomonadales</taxon>
        <taxon>Volvocaceae</taxon>
        <taxon>Volvox</taxon>
    </lineage>
</organism>
<dbReference type="GeneID" id="9618751"/>
<feature type="region of interest" description="Disordered" evidence="2">
    <location>
        <begin position="301"/>
        <end position="320"/>
    </location>
</feature>
<dbReference type="GO" id="GO:0003677">
    <property type="term" value="F:DNA binding"/>
    <property type="evidence" value="ECO:0007669"/>
    <property type="project" value="UniProtKB-KW"/>
</dbReference>
<dbReference type="PANTHER" id="PTHR34605:SF4">
    <property type="entry name" value="DNA ADENINE METHYLTRANSFERASE"/>
    <property type="match status" value="1"/>
</dbReference>
<reference evidence="3 4" key="1">
    <citation type="journal article" date="2010" name="Science">
        <title>Genomic analysis of organismal complexity in the multicellular green alga Volvox carteri.</title>
        <authorList>
            <person name="Prochnik S.E."/>
            <person name="Umen J."/>
            <person name="Nedelcu A.M."/>
            <person name="Hallmann A."/>
            <person name="Miller S.M."/>
            <person name="Nishii I."/>
            <person name="Ferris P."/>
            <person name="Kuo A."/>
            <person name="Mitros T."/>
            <person name="Fritz-Laylin L.K."/>
            <person name="Hellsten U."/>
            <person name="Chapman J."/>
            <person name="Simakov O."/>
            <person name="Rensing S.A."/>
            <person name="Terry A."/>
            <person name="Pangilinan J."/>
            <person name="Kapitonov V."/>
            <person name="Jurka J."/>
            <person name="Salamov A."/>
            <person name="Shapiro H."/>
            <person name="Schmutz J."/>
            <person name="Grimwood J."/>
            <person name="Lindquist E."/>
            <person name="Lucas S."/>
            <person name="Grigoriev I.V."/>
            <person name="Schmitt R."/>
            <person name="Kirk D."/>
            <person name="Rokhsar D.S."/>
        </authorList>
    </citation>
    <scope>NUCLEOTIDE SEQUENCE [LARGE SCALE GENOMIC DNA]</scope>
    <source>
        <strain evidence="4">f. Nagariensis / Eve</strain>
    </source>
</reference>
<dbReference type="PANTHER" id="PTHR34605">
    <property type="entry name" value="PHAGE_INTEGRASE DOMAIN-CONTAINING PROTEIN"/>
    <property type="match status" value="1"/>
</dbReference>
<dbReference type="AlphaFoldDB" id="D8TT46"/>
<dbReference type="InterPro" id="IPR010998">
    <property type="entry name" value="Integrase_recombinase_N"/>
</dbReference>
<sequence length="396" mass="42652">MRVWIAGFFSGIGIWKQVPTKPNSFDQSGGWRDGDMAATILAALLVAAGFRAPAPTQPPPAQPDNTQVETKNTAKRPAPGPAEPAQPRSKGARQAQEPHQAAGAPSRSERVAPEGVKARAQTLLGQVPLDANPMIEGLALALASEAHKARASSTVAQYKEPWQEFLDWAELLHIRASDVYDIRPEIVAMYLMHVYQTAQADEAGPGRVARATAAIACHFFFAGRPSPTEHPACKLVRDLSRRTLSKTDQECKGQTVGIARAGSVACPVGLSEGLLSLCSYARVPSSPSEDVGRLLRRVKATQQGQQLQQRTGSVQSPISSLSSNLIPEEARCHVQRRGHQARNHTTLHAHQGKQHSSSQRGTKRLICGERLLILDVVYGRTGVPYNPAVYTCAGNA</sequence>
<gene>
    <name evidence="3" type="ORF">VOLCADRAFT_89964</name>
</gene>
<dbReference type="RefSeq" id="XP_002949695.1">
    <property type="nucleotide sequence ID" value="XM_002949649.1"/>
</dbReference>
<dbReference type="EMBL" id="GL378336">
    <property type="protein sequence ID" value="EFJ49247.1"/>
    <property type="molecule type" value="Genomic_DNA"/>
</dbReference>
<dbReference type="SUPFAM" id="SSF47823">
    <property type="entry name" value="lambda integrase-like, N-terminal domain"/>
    <property type="match status" value="1"/>
</dbReference>
<feature type="region of interest" description="Disordered" evidence="2">
    <location>
        <begin position="52"/>
        <end position="115"/>
    </location>
</feature>
<evidence type="ECO:0000256" key="2">
    <source>
        <dbReference type="SAM" id="MobiDB-lite"/>
    </source>
</evidence>
<feature type="compositionally biased region" description="Basic residues" evidence="2">
    <location>
        <begin position="338"/>
        <end position="353"/>
    </location>
</feature>
<feature type="region of interest" description="Disordered" evidence="2">
    <location>
        <begin position="338"/>
        <end position="361"/>
    </location>
</feature>
<dbReference type="OrthoDB" id="10066651at2759"/>
<evidence type="ECO:0000313" key="3">
    <source>
        <dbReference type="EMBL" id="EFJ49247.1"/>
    </source>
</evidence>
<dbReference type="Proteomes" id="UP000001058">
    <property type="component" value="Unassembled WGS sequence"/>
</dbReference>
<accession>D8TT46</accession>
<keyword evidence="1" id="KW-0238">DNA-binding</keyword>
<dbReference type="Gene3D" id="1.10.150.130">
    <property type="match status" value="1"/>
</dbReference>
<dbReference type="InterPro" id="IPR052925">
    <property type="entry name" value="Phage_Integrase-like_Recomb"/>
</dbReference>
<keyword evidence="4" id="KW-1185">Reference proteome</keyword>
<protein>
    <submittedName>
        <fullName evidence="3">Uncharacterized protein</fullName>
    </submittedName>
</protein>
<evidence type="ECO:0000256" key="1">
    <source>
        <dbReference type="ARBA" id="ARBA00023125"/>
    </source>
</evidence>
<dbReference type="InParanoid" id="D8TT46"/>
<name>D8TT46_VOLCA</name>